<proteinExistence type="inferred from homology"/>
<dbReference type="InterPro" id="IPR011611">
    <property type="entry name" value="PfkB_dom"/>
</dbReference>
<dbReference type="Gene3D" id="3.40.1190.20">
    <property type="match status" value="1"/>
</dbReference>
<dbReference type="PROSITE" id="PS00584">
    <property type="entry name" value="PFKB_KINASES_2"/>
    <property type="match status" value="1"/>
</dbReference>
<dbReference type="InterPro" id="IPR002173">
    <property type="entry name" value="Carboh/pur_kinase_PfkB_CS"/>
</dbReference>
<dbReference type="InterPro" id="IPR029056">
    <property type="entry name" value="Ribokinase-like"/>
</dbReference>
<dbReference type="SUPFAM" id="SSF53613">
    <property type="entry name" value="Ribokinase-like"/>
    <property type="match status" value="1"/>
</dbReference>
<feature type="domain" description="Carbohydrate kinase PfkB" evidence="4">
    <location>
        <begin position="202"/>
        <end position="288"/>
    </location>
</feature>
<dbReference type="PANTHER" id="PTHR43320">
    <property type="entry name" value="SUGAR KINASE"/>
    <property type="match status" value="1"/>
</dbReference>
<evidence type="ECO:0000256" key="3">
    <source>
        <dbReference type="ARBA" id="ARBA00022777"/>
    </source>
</evidence>
<dbReference type="EMBL" id="BAAALT010000157">
    <property type="protein sequence ID" value="GAA1818814.1"/>
    <property type="molecule type" value="Genomic_DNA"/>
</dbReference>
<evidence type="ECO:0000256" key="1">
    <source>
        <dbReference type="ARBA" id="ARBA00010688"/>
    </source>
</evidence>
<accession>A0ABN2MC42</accession>
<keyword evidence="3 5" id="KW-0418">Kinase</keyword>
<dbReference type="Pfam" id="PF00294">
    <property type="entry name" value="PfkB"/>
    <property type="match status" value="2"/>
</dbReference>
<reference evidence="6" key="1">
    <citation type="journal article" date="2019" name="Int. J. Syst. Evol. Microbiol.">
        <title>The Global Catalogue of Microorganisms (GCM) 10K type strain sequencing project: providing services to taxonomists for standard genome sequencing and annotation.</title>
        <authorList>
            <consortium name="The Broad Institute Genomics Platform"/>
            <consortium name="The Broad Institute Genome Sequencing Center for Infectious Disease"/>
            <person name="Wu L."/>
            <person name="Ma J."/>
        </authorList>
    </citation>
    <scope>NUCLEOTIDE SEQUENCE [LARGE SCALE GENOMIC DNA]</scope>
    <source>
        <strain evidence="6">JCM 13250</strain>
    </source>
</reference>
<keyword evidence="2" id="KW-0808">Transferase</keyword>
<dbReference type="Proteomes" id="UP001500218">
    <property type="component" value="Unassembled WGS sequence"/>
</dbReference>
<name>A0ABN2MC42_9ACTN</name>
<keyword evidence="6" id="KW-1185">Reference proteome</keyword>
<dbReference type="PANTHER" id="PTHR43320:SF3">
    <property type="entry name" value="CARBOHYDRATE KINASE PFKB DOMAIN-CONTAINING PROTEIN"/>
    <property type="match status" value="1"/>
</dbReference>
<organism evidence="5 6">
    <name type="scientific">Luedemannella flava</name>
    <dbReference type="NCBI Taxonomy" id="349316"/>
    <lineage>
        <taxon>Bacteria</taxon>
        <taxon>Bacillati</taxon>
        <taxon>Actinomycetota</taxon>
        <taxon>Actinomycetes</taxon>
        <taxon>Micromonosporales</taxon>
        <taxon>Micromonosporaceae</taxon>
        <taxon>Luedemannella</taxon>
    </lineage>
</organism>
<evidence type="ECO:0000313" key="5">
    <source>
        <dbReference type="EMBL" id="GAA1818814.1"/>
    </source>
</evidence>
<evidence type="ECO:0000259" key="4">
    <source>
        <dbReference type="Pfam" id="PF00294"/>
    </source>
</evidence>
<comment type="similarity">
    <text evidence="1">Belongs to the carbohydrate kinase PfkB family.</text>
</comment>
<dbReference type="InterPro" id="IPR052700">
    <property type="entry name" value="Carb_kinase_PfkB-like"/>
</dbReference>
<feature type="domain" description="Carbohydrate kinase PfkB" evidence="4">
    <location>
        <begin position="7"/>
        <end position="115"/>
    </location>
</feature>
<dbReference type="GO" id="GO:0016301">
    <property type="term" value="F:kinase activity"/>
    <property type="evidence" value="ECO:0007669"/>
    <property type="project" value="UniProtKB-KW"/>
</dbReference>
<evidence type="ECO:0000313" key="6">
    <source>
        <dbReference type="Proteomes" id="UP001500218"/>
    </source>
</evidence>
<evidence type="ECO:0000256" key="2">
    <source>
        <dbReference type="ARBA" id="ARBA00022679"/>
    </source>
</evidence>
<gene>
    <name evidence="5" type="ORF">GCM10009682_44430</name>
</gene>
<comment type="caution">
    <text evidence="5">The sequence shown here is derived from an EMBL/GenBank/DDBJ whole genome shotgun (WGS) entry which is preliminary data.</text>
</comment>
<sequence length="302" mass="32177">MMPRVARDVVVIGGTGVDTIVRVPELPVPVADSVMAPGIRDWAGHTGYGVAMGCHSLGLSTALLDLVGDDPQGELVRAECARRGVELHHQVNPAGTSRSVNLVDATGRRMSFYDGRSGPDLRLPREFYLPHVAGARHVHVSIMDFARHLFDDLIDLGVPTSTDLHDWDGDNPYHWEFARRADVVTLSIVKITDRYREVMGRILAEGRAQVVIGTAGADGCHVLARGQDVVRHVPAATPARPVVDSNGAGDAFVAGFLYGRLAGWPLERCVRAGTVAGAHACGAEGTHADVIDGPTLLGALDN</sequence>
<protein>
    <submittedName>
        <fullName evidence="5">Sugar kinase</fullName>
    </submittedName>
</protein>